<reference evidence="2" key="2">
    <citation type="submission" date="2020-09" db="EMBL/GenBank/DDBJ databases">
        <authorList>
            <person name="Sun Q."/>
            <person name="Ohkuma M."/>
        </authorList>
    </citation>
    <scope>NUCLEOTIDE SEQUENCE</scope>
    <source>
        <strain evidence="2">JCM 4335</strain>
    </source>
</reference>
<name>A0A918ENK7_9ACTN</name>
<proteinExistence type="predicted"/>
<evidence type="ECO:0000313" key="2">
    <source>
        <dbReference type="EMBL" id="GGQ25431.1"/>
    </source>
</evidence>
<feature type="region of interest" description="Disordered" evidence="1">
    <location>
        <begin position="47"/>
        <end position="70"/>
    </location>
</feature>
<organism evidence="2 3">
    <name type="scientific">Streptomyces roseolilacinus</name>
    <dbReference type="NCBI Taxonomy" id="66904"/>
    <lineage>
        <taxon>Bacteria</taxon>
        <taxon>Bacillati</taxon>
        <taxon>Actinomycetota</taxon>
        <taxon>Actinomycetes</taxon>
        <taxon>Kitasatosporales</taxon>
        <taxon>Streptomycetaceae</taxon>
        <taxon>Streptomyces</taxon>
    </lineage>
</organism>
<dbReference type="AlphaFoldDB" id="A0A918ENK7"/>
<evidence type="ECO:0000313" key="3">
    <source>
        <dbReference type="Proteomes" id="UP000654123"/>
    </source>
</evidence>
<evidence type="ECO:0000256" key="1">
    <source>
        <dbReference type="SAM" id="MobiDB-lite"/>
    </source>
</evidence>
<reference evidence="2" key="1">
    <citation type="journal article" date="2014" name="Int. J. Syst. Evol. Microbiol.">
        <title>Complete genome sequence of Corynebacterium casei LMG S-19264T (=DSM 44701T), isolated from a smear-ripened cheese.</title>
        <authorList>
            <consortium name="US DOE Joint Genome Institute (JGI-PGF)"/>
            <person name="Walter F."/>
            <person name="Albersmeier A."/>
            <person name="Kalinowski J."/>
            <person name="Ruckert C."/>
        </authorList>
    </citation>
    <scope>NUCLEOTIDE SEQUENCE</scope>
    <source>
        <strain evidence="2">JCM 4335</strain>
    </source>
</reference>
<dbReference type="EMBL" id="BMSV01000011">
    <property type="protein sequence ID" value="GGQ25431.1"/>
    <property type="molecule type" value="Genomic_DNA"/>
</dbReference>
<protein>
    <submittedName>
        <fullName evidence="2">Uncharacterized protein</fullName>
    </submittedName>
</protein>
<accession>A0A918ENK7</accession>
<gene>
    <name evidence="2" type="ORF">GCM10010249_50360</name>
</gene>
<sequence>MPVRMGGLPVGFSYVDAGRDAERALSRDGRDGLWACQGLDQTPCPVRDMGASGNVGGPCDVVPWEHEEER</sequence>
<keyword evidence="3" id="KW-1185">Reference proteome</keyword>
<comment type="caution">
    <text evidence="2">The sequence shown here is derived from an EMBL/GenBank/DDBJ whole genome shotgun (WGS) entry which is preliminary data.</text>
</comment>
<dbReference type="Proteomes" id="UP000654123">
    <property type="component" value="Unassembled WGS sequence"/>
</dbReference>